<proteinExistence type="predicted"/>
<dbReference type="Gene3D" id="3.20.20.140">
    <property type="entry name" value="Metal-dependent hydrolases"/>
    <property type="match status" value="1"/>
</dbReference>
<dbReference type="InterPro" id="IPR032466">
    <property type="entry name" value="Metal_Hydrolase"/>
</dbReference>
<dbReference type="PANTHER" id="PTHR46124">
    <property type="entry name" value="D-AMINOACYL-TRNA DEACYLASE"/>
    <property type="match status" value="1"/>
</dbReference>
<protein>
    <submittedName>
        <fullName evidence="1">TatD family hydrolase</fullName>
        <ecNumber evidence="1">3.1.-.-</ecNumber>
    </submittedName>
</protein>
<keyword evidence="2" id="KW-1185">Reference proteome</keyword>
<accession>A0ABV7YTD9</accession>
<dbReference type="SUPFAM" id="SSF51556">
    <property type="entry name" value="Metallo-dependent hydrolases"/>
    <property type="match status" value="1"/>
</dbReference>
<name>A0ABV7YTD9_9BACT</name>
<dbReference type="CDD" id="cd01310">
    <property type="entry name" value="TatD_DNAse"/>
    <property type="match status" value="1"/>
</dbReference>
<evidence type="ECO:0000313" key="2">
    <source>
        <dbReference type="Proteomes" id="UP001595616"/>
    </source>
</evidence>
<dbReference type="InterPro" id="IPR001130">
    <property type="entry name" value="TatD-like"/>
</dbReference>
<keyword evidence="1" id="KW-0378">Hydrolase</keyword>
<dbReference type="GO" id="GO:0016787">
    <property type="term" value="F:hydrolase activity"/>
    <property type="evidence" value="ECO:0007669"/>
    <property type="project" value="UniProtKB-KW"/>
</dbReference>
<dbReference type="RefSeq" id="WP_379836893.1">
    <property type="nucleotide sequence ID" value="NZ_JBHRYQ010000001.1"/>
</dbReference>
<evidence type="ECO:0000313" key="1">
    <source>
        <dbReference type="EMBL" id="MFC3810624.1"/>
    </source>
</evidence>
<dbReference type="PIRSF" id="PIRSF005902">
    <property type="entry name" value="DNase_TatD"/>
    <property type="match status" value="1"/>
</dbReference>
<organism evidence="1 2">
    <name type="scientific">Lacihabitans lacunae</name>
    <dbReference type="NCBI Taxonomy" id="1028214"/>
    <lineage>
        <taxon>Bacteria</taxon>
        <taxon>Pseudomonadati</taxon>
        <taxon>Bacteroidota</taxon>
        <taxon>Cytophagia</taxon>
        <taxon>Cytophagales</taxon>
        <taxon>Leadbetterellaceae</taxon>
        <taxon>Lacihabitans</taxon>
    </lineage>
</organism>
<dbReference type="PANTHER" id="PTHR46124:SF4">
    <property type="entry name" value="HYDROLASE TATD"/>
    <property type="match status" value="1"/>
</dbReference>
<sequence length="263" mass="30278">MIIETHAHIYDEQFDLDRDQMLQRAFDLGVEQIWMPNCDSNTIPGMLALERQYPGKCIPMMGLHPCYVAENPESEMIVVEQWLSERPFAMIGEIGLDYFWDLSFVLQQESVFKRHLELAKKYNLPICIHSRNSKDNSQNAIIRCCELIEEFGWKDLRGIFHCFSGNQQEAERIISLNFLLGIGGVVTFKNGGLDGFLPEIGLEHLVLETDAPYLAPVPFRGKRNEVSYLDKIIEKIALLKNTTEEEVRRQTTENAKKLIKQNA</sequence>
<comment type="caution">
    <text evidence="1">The sequence shown here is derived from an EMBL/GenBank/DDBJ whole genome shotgun (WGS) entry which is preliminary data.</text>
</comment>
<dbReference type="EC" id="3.1.-.-" evidence="1"/>
<dbReference type="Pfam" id="PF01026">
    <property type="entry name" value="TatD_DNase"/>
    <property type="match status" value="1"/>
</dbReference>
<dbReference type="EMBL" id="JBHRYQ010000001">
    <property type="protein sequence ID" value="MFC3810624.1"/>
    <property type="molecule type" value="Genomic_DNA"/>
</dbReference>
<gene>
    <name evidence="1" type="ORF">ACFOOI_08165</name>
</gene>
<dbReference type="Proteomes" id="UP001595616">
    <property type="component" value="Unassembled WGS sequence"/>
</dbReference>
<reference evidence="2" key="1">
    <citation type="journal article" date="2019" name="Int. J. Syst. Evol. Microbiol.">
        <title>The Global Catalogue of Microorganisms (GCM) 10K type strain sequencing project: providing services to taxonomists for standard genome sequencing and annotation.</title>
        <authorList>
            <consortium name="The Broad Institute Genomics Platform"/>
            <consortium name="The Broad Institute Genome Sequencing Center for Infectious Disease"/>
            <person name="Wu L."/>
            <person name="Ma J."/>
        </authorList>
    </citation>
    <scope>NUCLEOTIDE SEQUENCE [LARGE SCALE GENOMIC DNA]</scope>
    <source>
        <strain evidence="2">CECT 7956</strain>
    </source>
</reference>